<dbReference type="Pfam" id="PF07963">
    <property type="entry name" value="N_methyl"/>
    <property type="match status" value="1"/>
</dbReference>
<feature type="domain" description="DUF1559" evidence="2">
    <location>
        <begin position="59"/>
        <end position="350"/>
    </location>
</feature>
<dbReference type="InterPro" id="IPR027558">
    <property type="entry name" value="Pre_pil_HX9DG_C"/>
</dbReference>
<evidence type="ECO:0000259" key="2">
    <source>
        <dbReference type="Pfam" id="PF07596"/>
    </source>
</evidence>
<dbReference type="InterPro" id="IPR045584">
    <property type="entry name" value="Pilin-like"/>
</dbReference>
<dbReference type="PANTHER" id="PTHR30093:SF2">
    <property type="entry name" value="TYPE II SECRETION SYSTEM PROTEIN H"/>
    <property type="match status" value="1"/>
</dbReference>
<comment type="caution">
    <text evidence="3">The sequence shown here is derived from an EMBL/GenBank/DDBJ whole genome shotgun (WGS) entry which is preliminary data.</text>
</comment>
<feature type="transmembrane region" description="Helical" evidence="1">
    <location>
        <begin position="34"/>
        <end position="58"/>
    </location>
</feature>
<dbReference type="NCBIfam" id="TIGR02532">
    <property type="entry name" value="IV_pilin_GFxxxE"/>
    <property type="match status" value="1"/>
</dbReference>
<dbReference type="InterPro" id="IPR011453">
    <property type="entry name" value="DUF1559"/>
</dbReference>
<dbReference type="Proteomes" id="UP000318053">
    <property type="component" value="Unassembled WGS sequence"/>
</dbReference>
<dbReference type="NCBIfam" id="TIGR04294">
    <property type="entry name" value="pre_pil_HX9DG"/>
    <property type="match status" value="1"/>
</dbReference>
<dbReference type="Gene3D" id="3.30.700.10">
    <property type="entry name" value="Glycoprotein, Type 4 Pilin"/>
    <property type="match status" value="1"/>
</dbReference>
<organism evidence="3 4">
    <name type="scientific">Allorhodopirellula solitaria</name>
    <dbReference type="NCBI Taxonomy" id="2527987"/>
    <lineage>
        <taxon>Bacteria</taxon>
        <taxon>Pseudomonadati</taxon>
        <taxon>Planctomycetota</taxon>
        <taxon>Planctomycetia</taxon>
        <taxon>Pirellulales</taxon>
        <taxon>Pirellulaceae</taxon>
        <taxon>Allorhodopirellula</taxon>
    </lineage>
</organism>
<evidence type="ECO:0000256" key="1">
    <source>
        <dbReference type="SAM" id="Phobius"/>
    </source>
</evidence>
<dbReference type="PANTHER" id="PTHR30093">
    <property type="entry name" value="GENERAL SECRETION PATHWAY PROTEIN G"/>
    <property type="match status" value="1"/>
</dbReference>
<evidence type="ECO:0000313" key="4">
    <source>
        <dbReference type="Proteomes" id="UP000318053"/>
    </source>
</evidence>
<keyword evidence="1" id="KW-0812">Transmembrane</keyword>
<keyword evidence="1" id="KW-0472">Membrane</keyword>
<keyword evidence="4" id="KW-1185">Reference proteome</keyword>
<proteinExistence type="predicted"/>
<evidence type="ECO:0000313" key="3">
    <source>
        <dbReference type="EMBL" id="TWT59174.1"/>
    </source>
</evidence>
<protein>
    <submittedName>
        <fullName evidence="3">Type II secretion system protein G</fullName>
    </submittedName>
</protein>
<name>A0A5C5X8H0_9BACT</name>
<dbReference type="Pfam" id="PF07596">
    <property type="entry name" value="SBP_bac_10"/>
    <property type="match status" value="1"/>
</dbReference>
<keyword evidence="1" id="KW-1133">Transmembrane helix</keyword>
<dbReference type="AlphaFoldDB" id="A0A5C5X8H0"/>
<dbReference type="SUPFAM" id="SSF54523">
    <property type="entry name" value="Pili subunits"/>
    <property type="match status" value="1"/>
</dbReference>
<sequence>MSSISWTPVTRTMFFENLKETLMFVRGMSLNRRAFTLVELLVVIAIIGVLVGLLLPAVQSAREAARRMQCSNNMKQIGLAIHMYHDSYNAMPPATMLKTSPNDRPASWMVRILPFLEQNAAYGQTTFSGTDFSNRDPGLNRNWQVYDGLRVPGYNCPSSPLPTTRLDDTSADTRALGAPDQIEVQMANYVGITGDYNEANSQWNGYHGMSDYNGVIVAVDNRNNGVVKFASILDGTTNTFAVGEQGMEIRLQNADGTLEYFDQRASNWWGGAWSGGGGDESNTSEGYWMNVTSTRVGINFSPLDSRFVPHGIGPYWYGRPGRHSILNSAHIGGAQFVMGDGSVRFVTENVRFDILSLLTNRADREVITEEF</sequence>
<gene>
    <name evidence="3" type="primary">xcpT_3</name>
    <name evidence="3" type="ORF">CA85_38700</name>
</gene>
<reference evidence="3 4" key="1">
    <citation type="submission" date="2019-02" db="EMBL/GenBank/DDBJ databases">
        <title>Deep-cultivation of Planctomycetes and their phenomic and genomic characterization uncovers novel biology.</title>
        <authorList>
            <person name="Wiegand S."/>
            <person name="Jogler M."/>
            <person name="Boedeker C."/>
            <person name="Pinto D."/>
            <person name="Vollmers J."/>
            <person name="Rivas-Marin E."/>
            <person name="Kohn T."/>
            <person name="Peeters S.H."/>
            <person name="Heuer A."/>
            <person name="Rast P."/>
            <person name="Oberbeckmann S."/>
            <person name="Bunk B."/>
            <person name="Jeske O."/>
            <person name="Meyerdierks A."/>
            <person name="Storesund J.E."/>
            <person name="Kallscheuer N."/>
            <person name="Luecker S."/>
            <person name="Lage O.M."/>
            <person name="Pohl T."/>
            <person name="Merkel B.J."/>
            <person name="Hornburger P."/>
            <person name="Mueller R.-W."/>
            <person name="Bruemmer F."/>
            <person name="Labrenz M."/>
            <person name="Spormann A.M."/>
            <person name="Op Den Camp H."/>
            <person name="Overmann J."/>
            <person name="Amann R."/>
            <person name="Jetten M.S.M."/>
            <person name="Mascher T."/>
            <person name="Medema M.H."/>
            <person name="Devos D.P."/>
            <person name="Kaster A.-K."/>
            <person name="Ovreas L."/>
            <person name="Rohde M."/>
            <person name="Galperin M.Y."/>
            <person name="Jogler C."/>
        </authorList>
    </citation>
    <scope>NUCLEOTIDE SEQUENCE [LARGE SCALE GENOMIC DNA]</scope>
    <source>
        <strain evidence="3 4">CA85</strain>
    </source>
</reference>
<dbReference type="EMBL" id="SJPK01000011">
    <property type="protein sequence ID" value="TWT59174.1"/>
    <property type="molecule type" value="Genomic_DNA"/>
</dbReference>
<dbReference type="InterPro" id="IPR012902">
    <property type="entry name" value="N_methyl_site"/>
</dbReference>
<accession>A0A5C5X8H0</accession>